<dbReference type="Proteomes" id="UP000008237">
    <property type="component" value="Unassembled WGS sequence"/>
</dbReference>
<proteinExistence type="predicted"/>
<evidence type="ECO:0000313" key="2">
    <source>
        <dbReference type="EMBL" id="EFN80202.1"/>
    </source>
</evidence>
<dbReference type="EMBL" id="GL450957">
    <property type="protein sequence ID" value="EFN80202.1"/>
    <property type="molecule type" value="Genomic_DNA"/>
</dbReference>
<reference evidence="2 3" key="1">
    <citation type="journal article" date="2010" name="Science">
        <title>Genomic comparison of the ants Camponotus floridanus and Harpegnathos saltator.</title>
        <authorList>
            <person name="Bonasio R."/>
            <person name="Zhang G."/>
            <person name="Ye C."/>
            <person name="Mutti N.S."/>
            <person name="Fang X."/>
            <person name="Qin N."/>
            <person name="Donahue G."/>
            <person name="Yang P."/>
            <person name="Li Q."/>
            <person name="Li C."/>
            <person name="Zhang P."/>
            <person name="Huang Z."/>
            <person name="Berger S.L."/>
            <person name="Reinberg D."/>
            <person name="Wang J."/>
            <person name="Liebig J."/>
        </authorList>
    </citation>
    <scope>NUCLEOTIDE SEQUENCE [LARGE SCALE GENOMIC DNA]</scope>
    <source>
        <strain evidence="2 3">R22 G/1</strain>
    </source>
</reference>
<evidence type="ECO:0000256" key="1">
    <source>
        <dbReference type="SAM" id="MobiDB-lite"/>
    </source>
</evidence>
<evidence type="ECO:0000313" key="3">
    <source>
        <dbReference type="Proteomes" id="UP000008237"/>
    </source>
</evidence>
<accession>E2BVS4</accession>
<feature type="region of interest" description="Disordered" evidence="1">
    <location>
        <begin position="65"/>
        <end position="86"/>
    </location>
</feature>
<organism evidence="3">
    <name type="scientific">Harpegnathos saltator</name>
    <name type="common">Jerdon's jumping ant</name>
    <dbReference type="NCBI Taxonomy" id="610380"/>
    <lineage>
        <taxon>Eukaryota</taxon>
        <taxon>Metazoa</taxon>
        <taxon>Ecdysozoa</taxon>
        <taxon>Arthropoda</taxon>
        <taxon>Hexapoda</taxon>
        <taxon>Insecta</taxon>
        <taxon>Pterygota</taxon>
        <taxon>Neoptera</taxon>
        <taxon>Endopterygota</taxon>
        <taxon>Hymenoptera</taxon>
        <taxon>Apocrita</taxon>
        <taxon>Aculeata</taxon>
        <taxon>Formicoidea</taxon>
        <taxon>Formicidae</taxon>
        <taxon>Ponerinae</taxon>
        <taxon>Ponerini</taxon>
        <taxon>Harpegnathos</taxon>
    </lineage>
</organism>
<dbReference type="InParanoid" id="E2BVS4"/>
<sequence>MSNGTCAKWSDMRERLRENMDSEIFFEKYTLSEETAMRLKSIRIMMQDNIAQANPVWKVIAGENEERISSESEDSDNDVDNKESDTDVQMPFSQSILEPSTQFYFTQAERIMPPAAAAEGSATAPLQKCDILEFLSEGLEKNDGKFDFAQLNNLSDEDLVPLMEDLGKKLSSKGIYNVCQSMNDMSIEEGMKYLNILCTHLLLPKIIQLEEPSRLLSSAIGECIKKFPNEVQQFIFVPILNTELKDTTLISTIVNTFEPGKRAVLFEEFLESVEELKSWHIPVLQNFLSVRLDHDIISRVIKLFSGKAFCYSKDKNFGKLILSFLKINTTLSEEQKHLMLEIISVNETLFKKPIENILRKM</sequence>
<gene>
    <name evidence="2" type="ORF">EAI_04150</name>
</gene>
<dbReference type="PhylomeDB" id="E2BVS4"/>
<dbReference type="AlphaFoldDB" id="E2BVS4"/>
<dbReference type="PANTHER" id="PTHR32094">
    <property type="entry name" value="FANCONI ANEMIA GROUP E PROTEIN"/>
    <property type="match status" value="1"/>
</dbReference>
<dbReference type="PANTHER" id="PTHR32094:SF5">
    <property type="entry name" value="FANCONI ANEMIA GROUP E PROTEIN"/>
    <property type="match status" value="1"/>
</dbReference>
<keyword evidence="3" id="KW-1185">Reference proteome</keyword>
<dbReference type="GO" id="GO:0036297">
    <property type="term" value="P:interstrand cross-link repair"/>
    <property type="evidence" value="ECO:0007669"/>
    <property type="project" value="InterPro"/>
</dbReference>
<dbReference type="Gene3D" id="1.25.40.480">
    <property type="match status" value="1"/>
</dbReference>
<dbReference type="InterPro" id="IPR039685">
    <property type="entry name" value="FANCE"/>
</dbReference>
<dbReference type="OrthoDB" id="6488317at2759"/>
<name>E2BVS4_HARSA</name>
<dbReference type="GO" id="GO:0043240">
    <property type="term" value="C:Fanconi anaemia nuclear complex"/>
    <property type="evidence" value="ECO:0007669"/>
    <property type="project" value="InterPro"/>
</dbReference>
<protein>
    <submittedName>
        <fullName evidence="2">Uncharacterized protein</fullName>
    </submittedName>
</protein>
<dbReference type="OMA" id="ELKSWHI"/>
<dbReference type="KEGG" id="hst:105187075"/>